<dbReference type="PANTHER" id="PTHR45881:SF6">
    <property type="entry name" value="FORK-HEAD DOMAIN-CONTAINING PROTEIN"/>
    <property type="match status" value="1"/>
</dbReference>
<dbReference type="SMART" id="SM00339">
    <property type="entry name" value="FH"/>
    <property type="match status" value="1"/>
</dbReference>
<evidence type="ECO:0000313" key="9">
    <source>
        <dbReference type="Proteomes" id="UP000593567"/>
    </source>
</evidence>
<dbReference type="GO" id="GO:0043565">
    <property type="term" value="F:sequence-specific DNA binding"/>
    <property type="evidence" value="ECO:0007669"/>
    <property type="project" value="InterPro"/>
</dbReference>
<proteinExistence type="predicted"/>
<keyword evidence="5 6" id="KW-0539">Nucleus</keyword>
<dbReference type="InterPro" id="IPR018122">
    <property type="entry name" value="TF_fork_head_CS_1"/>
</dbReference>
<dbReference type="Gene3D" id="1.10.10.10">
    <property type="entry name" value="Winged helix-like DNA-binding domain superfamily/Winged helix DNA-binding domain"/>
    <property type="match status" value="1"/>
</dbReference>
<dbReference type="PRINTS" id="PR00053">
    <property type="entry name" value="FORKHEAD"/>
</dbReference>
<dbReference type="CDD" id="cd20026">
    <property type="entry name" value="FH_FOXK"/>
    <property type="match status" value="1"/>
</dbReference>
<dbReference type="SUPFAM" id="SSF46785">
    <property type="entry name" value="Winged helix' DNA-binding domain"/>
    <property type="match status" value="1"/>
</dbReference>
<gene>
    <name evidence="8" type="ORF">EB796_010343</name>
</gene>
<dbReference type="PROSITE" id="PS00657">
    <property type="entry name" value="FORK_HEAD_1"/>
    <property type="match status" value="1"/>
</dbReference>
<feature type="DNA-binding region" description="Fork-head" evidence="6">
    <location>
        <begin position="18"/>
        <end position="113"/>
    </location>
</feature>
<dbReference type="FunFam" id="1.10.10.10:FF:000030">
    <property type="entry name" value="Forkhead box protein K2"/>
    <property type="match status" value="1"/>
</dbReference>
<dbReference type="GO" id="GO:0006357">
    <property type="term" value="P:regulation of transcription by RNA polymerase II"/>
    <property type="evidence" value="ECO:0007669"/>
    <property type="project" value="UniProtKB-ARBA"/>
</dbReference>
<dbReference type="InterPro" id="IPR036388">
    <property type="entry name" value="WH-like_DNA-bd_sf"/>
</dbReference>
<evidence type="ECO:0000256" key="3">
    <source>
        <dbReference type="ARBA" id="ARBA00023125"/>
    </source>
</evidence>
<dbReference type="AlphaFoldDB" id="A0A7J7K181"/>
<dbReference type="Pfam" id="PF00250">
    <property type="entry name" value="Forkhead"/>
    <property type="match status" value="1"/>
</dbReference>
<comment type="subcellular location">
    <subcellularLocation>
        <location evidence="1 6">Nucleus</location>
    </subcellularLocation>
</comment>
<dbReference type="Proteomes" id="UP000593567">
    <property type="component" value="Unassembled WGS sequence"/>
</dbReference>
<dbReference type="PROSITE" id="PS50039">
    <property type="entry name" value="FORK_HEAD_3"/>
    <property type="match status" value="1"/>
</dbReference>
<dbReference type="InterPro" id="IPR036390">
    <property type="entry name" value="WH_DNA-bd_sf"/>
</dbReference>
<keyword evidence="4" id="KW-0804">Transcription</keyword>
<dbReference type="OrthoDB" id="691130at2759"/>
<name>A0A7J7K181_BUGNE</name>
<dbReference type="GO" id="GO:0005634">
    <property type="term" value="C:nucleus"/>
    <property type="evidence" value="ECO:0007669"/>
    <property type="project" value="UniProtKB-SubCell"/>
</dbReference>
<evidence type="ECO:0000313" key="8">
    <source>
        <dbReference type="EMBL" id="KAF6031348.1"/>
    </source>
</evidence>
<feature type="domain" description="Fork-head" evidence="7">
    <location>
        <begin position="18"/>
        <end position="113"/>
    </location>
</feature>
<evidence type="ECO:0000256" key="2">
    <source>
        <dbReference type="ARBA" id="ARBA00023015"/>
    </source>
</evidence>
<dbReference type="EMBL" id="VXIV02001620">
    <property type="protein sequence ID" value="KAF6031348.1"/>
    <property type="molecule type" value="Genomic_DNA"/>
</dbReference>
<dbReference type="InterPro" id="IPR001766">
    <property type="entry name" value="Fork_head_dom"/>
</dbReference>
<reference evidence="8" key="1">
    <citation type="submission" date="2020-06" db="EMBL/GenBank/DDBJ databases">
        <title>Draft genome of Bugula neritina, a colonial animal packing powerful symbionts and potential medicines.</title>
        <authorList>
            <person name="Rayko M."/>
        </authorList>
    </citation>
    <scope>NUCLEOTIDE SEQUENCE [LARGE SCALE GENOMIC DNA]</scope>
    <source>
        <strain evidence="8">Kwan_BN1</strain>
    </source>
</reference>
<keyword evidence="2" id="KW-0805">Transcription regulation</keyword>
<organism evidence="8 9">
    <name type="scientific">Bugula neritina</name>
    <name type="common">Brown bryozoan</name>
    <name type="synonym">Sertularia neritina</name>
    <dbReference type="NCBI Taxonomy" id="10212"/>
    <lineage>
        <taxon>Eukaryota</taxon>
        <taxon>Metazoa</taxon>
        <taxon>Spiralia</taxon>
        <taxon>Lophotrochozoa</taxon>
        <taxon>Bryozoa</taxon>
        <taxon>Gymnolaemata</taxon>
        <taxon>Cheilostomatida</taxon>
        <taxon>Flustrina</taxon>
        <taxon>Buguloidea</taxon>
        <taxon>Bugulidae</taxon>
        <taxon>Bugula</taxon>
    </lineage>
</organism>
<dbReference type="PROSITE" id="PS00658">
    <property type="entry name" value="FORK_HEAD_2"/>
    <property type="match status" value="1"/>
</dbReference>
<dbReference type="InterPro" id="IPR030456">
    <property type="entry name" value="TF_fork_head_CS_2"/>
</dbReference>
<sequence>MENSPAFNIKVVDEEDIKPPYSYAQLIVQAISSAPDKQMTLSGIYAYISRNYQYYKANEKGWQNSIRHNLSLNRYFVKVPRSLDEPGKGSFWSIDRVSEPKLVAQAFRRRNKRGIPYFKGATPIPSSLTTQSCPASPINIAFYPQESAASTASSVRPTATLTNNSASQIVTVATANSVAEAITMQSKLPQVIDISSLRAIHSAPGSPQGFQVLSPTSLIPTKMLPKTTSSVIGPKSSGITLLQPVTSVQPVSANMAGKSAPAIVQLTSQQAQMLKSGGTLTTLPVTSLPVTTQISGNSISQAAGSKRPILIQLTSVHPAIDTGAPTAAKVSKRDTS</sequence>
<evidence type="ECO:0000256" key="5">
    <source>
        <dbReference type="ARBA" id="ARBA00023242"/>
    </source>
</evidence>
<evidence type="ECO:0000256" key="4">
    <source>
        <dbReference type="ARBA" id="ARBA00023163"/>
    </source>
</evidence>
<evidence type="ECO:0000256" key="6">
    <source>
        <dbReference type="PROSITE-ProRule" id="PRU00089"/>
    </source>
</evidence>
<accession>A0A7J7K181</accession>
<comment type="caution">
    <text evidence="8">The sequence shown here is derived from an EMBL/GenBank/DDBJ whole genome shotgun (WGS) entry which is preliminary data.</text>
</comment>
<evidence type="ECO:0000259" key="7">
    <source>
        <dbReference type="PROSITE" id="PS50039"/>
    </source>
</evidence>
<keyword evidence="3 6" id="KW-0238">DNA-binding</keyword>
<dbReference type="GO" id="GO:0003700">
    <property type="term" value="F:DNA-binding transcription factor activity"/>
    <property type="evidence" value="ECO:0007669"/>
    <property type="project" value="InterPro"/>
</dbReference>
<protein>
    <recommendedName>
        <fullName evidence="7">Fork-head domain-containing protein</fullName>
    </recommendedName>
</protein>
<dbReference type="PANTHER" id="PTHR45881">
    <property type="entry name" value="CHECKPOINT SUPPRESSOR 1-LIKE, ISOFORM A-RELATED"/>
    <property type="match status" value="1"/>
</dbReference>
<keyword evidence="9" id="KW-1185">Reference proteome</keyword>
<evidence type="ECO:0000256" key="1">
    <source>
        <dbReference type="ARBA" id="ARBA00004123"/>
    </source>
</evidence>